<reference evidence="7 8" key="1">
    <citation type="journal article" date="2017" name="Nat. Ecol. Evol.">
        <title>Scallop genome provides insights into evolution of bilaterian karyotype and development.</title>
        <authorList>
            <person name="Wang S."/>
            <person name="Zhang J."/>
            <person name="Jiao W."/>
            <person name="Li J."/>
            <person name="Xun X."/>
            <person name="Sun Y."/>
            <person name="Guo X."/>
            <person name="Huan P."/>
            <person name="Dong B."/>
            <person name="Zhang L."/>
            <person name="Hu X."/>
            <person name="Sun X."/>
            <person name="Wang J."/>
            <person name="Zhao C."/>
            <person name="Wang Y."/>
            <person name="Wang D."/>
            <person name="Huang X."/>
            <person name="Wang R."/>
            <person name="Lv J."/>
            <person name="Li Y."/>
            <person name="Zhang Z."/>
            <person name="Liu B."/>
            <person name="Lu W."/>
            <person name="Hui Y."/>
            <person name="Liang J."/>
            <person name="Zhou Z."/>
            <person name="Hou R."/>
            <person name="Li X."/>
            <person name="Liu Y."/>
            <person name="Li H."/>
            <person name="Ning X."/>
            <person name="Lin Y."/>
            <person name="Zhao L."/>
            <person name="Xing Q."/>
            <person name="Dou J."/>
            <person name="Li Y."/>
            <person name="Mao J."/>
            <person name="Guo H."/>
            <person name="Dou H."/>
            <person name="Li T."/>
            <person name="Mu C."/>
            <person name="Jiang W."/>
            <person name="Fu Q."/>
            <person name="Fu X."/>
            <person name="Miao Y."/>
            <person name="Liu J."/>
            <person name="Yu Q."/>
            <person name="Li R."/>
            <person name="Liao H."/>
            <person name="Li X."/>
            <person name="Kong Y."/>
            <person name="Jiang Z."/>
            <person name="Chourrout D."/>
            <person name="Li R."/>
            <person name="Bao Z."/>
        </authorList>
    </citation>
    <scope>NUCLEOTIDE SEQUENCE [LARGE SCALE GENOMIC DNA]</scope>
    <source>
        <strain evidence="7 8">PY_sf001</strain>
    </source>
</reference>
<evidence type="ECO:0000256" key="1">
    <source>
        <dbReference type="ARBA" id="ARBA00004141"/>
    </source>
</evidence>
<feature type="transmembrane region" description="Helical" evidence="5">
    <location>
        <begin position="70"/>
        <end position="94"/>
    </location>
</feature>
<feature type="transmembrane region" description="Helical" evidence="5">
    <location>
        <begin position="45"/>
        <end position="64"/>
    </location>
</feature>
<evidence type="ECO:0000256" key="2">
    <source>
        <dbReference type="ARBA" id="ARBA00022692"/>
    </source>
</evidence>
<name>A0A210QCN8_MIZYE</name>
<proteinExistence type="predicted"/>
<evidence type="ECO:0000259" key="6">
    <source>
        <dbReference type="Pfam" id="PF24456"/>
    </source>
</evidence>
<evidence type="ECO:0000313" key="8">
    <source>
        <dbReference type="Proteomes" id="UP000242188"/>
    </source>
</evidence>
<keyword evidence="8" id="KW-1185">Reference proteome</keyword>
<dbReference type="AlphaFoldDB" id="A0A210QCN8"/>
<keyword evidence="2 5" id="KW-0812">Transmembrane</keyword>
<sequence>MAEINNHSTQEEQHHNELNEVKRSLEGWREVLLPLNGLLNWEKTYHPAIIIGLNTFIFMLIWYFEPSVLTTFALLGLAVSLIDFLVPMIGPNFFASKWTGRQEHQYEEICKRIMHFKYHSSNLMDSMVSLKTERPKTYFLIVMGALVSMAWMGSRMDNLLLTYFLLTILMLVPGIRRHGVLQKYFSRVFGVVTSLVRGKAKKFKSS</sequence>
<feature type="domain" description="RETREG1-3/ARL6IP-like N-terminal reticulon-homology" evidence="6">
    <location>
        <begin position="29"/>
        <end position="188"/>
    </location>
</feature>
<comment type="subcellular location">
    <subcellularLocation>
        <location evidence="1">Membrane</location>
        <topology evidence="1">Multi-pass membrane protein</topology>
    </subcellularLocation>
</comment>
<keyword evidence="3 5" id="KW-1133">Transmembrane helix</keyword>
<dbReference type="PANTHER" id="PTHR20952">
    <property type="entry name" value="ADP-RIBOSYLATION-LIKE FACTOR 6-INTERACTING PROTEIN"/>
    <property type="match status" value="1"/>
</dbReference>
<protein>
    <submittedName>
        <fullName evidence="7">ADP-ribosylation factor-like protein 6-interacting protein 1</fullName>
    </submittedName>
</protein>
<evidence type="ECO:0000313" key="7">
    <source>
        <dbReference type="EMBL" id="OWF46472.1"/>
    </source>
</evidence>
<dbReference type="Proteomes" id="UP000242188">
    <property type="component" value="Unassembled WGS sequence"/>
</dbReference>
<feature type="transmembrane region" description="Helical" evidence="5">
    <location>
        <begin position="159"/>
        <end position="175"/>
    </location>
</feature>
<accession>A0A210QCN8</accession>
<dbReference type="OrthoDB" id="6416122at2759"/>
<feature type="transmembrane region" description="Helical" evidence="5">
    <location>
        <begin position="137"/>
        <end position="153"/>
    </location>
</feature>
<evidence type="ECO:0000256" key="5">
    <source>
        <dbReference type="SAM" id="Phobius"/>
    </source>
</evidence>
<dbReference type="InterPro" id="IPR057282">
    <property type="entry name" value="RETREG1-3-like_RHD"/>
</dbReference>
<dbReference type="GO" id="GO:0005783">
    <property type="term" value="C:endoplasmic reticulum"/>
    <property type="evidence" value="ECO:0007669"/>
    <property type="project" value="UniProtKB-ARBA"/>
</dbReference>
<organism evidence="7 8">
    <name type="scientific">Mizuhopecten yessoensis</name>
    <name type="common">Japanese scallop</name>
    <name type="synonym">Patinopecten yessoensis</name>
    <dbReference type="NCBI Taxonomy" id="6573"/>
    <lineage>
        <taxon>Eukaryota</taxon>
        <taxon>Metazoa</taxon>
        <taxon>Spiralia</taxon>
        <taxon>Lophotrochozoa</taxon>
        <taxon>Mollusca</taxon>
        <taxon>Bivalvia</taxon>
        <taxon>Autobranchia</taxon>
        <taxon>Pteriomorphia</taxon>
        <taxon>Pectinida</taxon>
        <taxon>Pectinoidea</taxon>
        <taxon>Pectinidae</taxon>
        <taxon>Mizuhopecten</taxon>
    </lineage>
</organism>
<dbReference type="STRING" id="6573.A0A210QCN8"/>
<gene>
    <name evidence="7" type="ORF">KP79_PYT05218</name>
</gene>
<evidence type="ECO:0000256" key="4">
    <source>
        <dbReference type="ARBA" id="ARBA00023136"/>
    </source>
</evidence>
<comment type="caution">
    <text evidence="7">The sequence shown here is derived from an EMBL/GenBank/DDBJ whole genome shotgun (WGS) entry which is preliminary data.</text>
</comment>
<dbReference type="EMBL" id="NEDP02004182">
    <property type="protein sequence ID" value="OWF46472.1"/>
    <property type="molecule type" value="Genomic_DNA"/>
</dbReference>
<dbReference type="CDD" id="cd22559">
    <property type="entry name" value="Arl6IP1"/>
    <property type="match status" value="1"/>
</dbReference>
<evidence type="ECO:0000256" key="3">
    <source>
        <dbReference type="ARBA" id="ARBA00022989"/>
    </source>
</evidence>
<keyword evidence="4 5" id="KW-0472">Membrane</keyword>
<dbReference type="Pfam" id="PF24456">
    <property type="entry name" value="RHD_RETREG1-3"/>
    <property type="match status" value="1"/>
</dbReference>
<dbReference type="GO" id="GO:0016020">
    <property type="term" value="C:membrane"/>
    <property type="evidence" value="ECO:0007669"/>
    <property type="project" value="UniProtKB-SubCell"/>
</dbReference>
<dbReference type="PANTHER" id="PTHR20952:SF0">
    <property type="entry name" value="ADP-RIBOSYLATION FACTOR-LIKE PROTEIN 6-INTERACTING PROTEIN 1"/>
    <property type="match status" value="1"/>
</dbReference>
<dbReference type="InterPro" id="IPR052114">
    <property type="entry name" value="ER_autophagy_membrane_reg"/>
</dbReference>